<organism evidence="1 2">
    <name type="scientific">Trifolium pratense</name>
    <name type="common">Red clover</name>
    <dbReference type="NCBI Taxonomy" id="57577"/>
    <lineage>
        <taxon>Eukaryota</taxon>
        <taxon>Viridiplantae</taxon>
        <taxon>Streptophyta</taxon>
        <taxon>Embryophyta</taxon>
        <taxon>Tracheophyta</taxon>
        <taxon>Spermatophyta</taxon>
        <taxon>Magnoliopsida</taxon>
        <taxon>eudicotyledons</taxon>
        <taxon>Gunneridae</taxon>
        <taxon>Pentapetalae</taxon>
        <taxon>rosids</taxon>
        <taxon>fabids</taxon>
        <taxon>Fabales</taxon>
        <taxon>Fabaceae</taxon>
        <taxon>Papilionoideae</taxon>
        <taxon>50 kb inversion clade</taxon>
        <taxon>NPAAA clade</taxon>
        <taxon>Hologalegina</taxon>
        <taxon>IRL clade</taxon>
        <taxon>Trifolieae</taxon>
        <taxon>Trifolium</taxon>
    </lineage>
</organism>
<sequence length="174" mass="19408">MAISISPSSSLILPASWNSSTRLRASSSSSSSSSQLQFSVRTPLLRIATPRLPSSSSRPRFLPPVQAKKQTFSSFDDLLANSDKPVFVDFYATWCGPCQFMVPVLEEVSARLQDQIQIVKIDTEKYPSIANKYKIEALPTFIIFKDGKPFDRFEGALTADKLIERIETTLNVKQ</sequence>
<comment type="caution">
    <text evidence="1">The sequence shown here is derived from an EMBL/GenBank/DDBJ whole genome shotgun (WGS) entry which is preliminary data.</text>
</comment>
<gene>
    <name evidence="1" type="ORF">MILVUS5_LOCUS1759</name>
</gene>
<reference evidence="1" key="1">
    <citation type="submission" date="2023-10" db="EMBL/GenBank/DDBJ databases">
        <authorList>
            <person name="Rodriguez Cubillos JULIANA M."/>
            <person name="De Vega J."/>
        </authorList>
    </citation>
    <scope>NUCLEOTIDE SEQUENCE</scope>
</reference>
<dbReference type="EMBL" id="CASHSV030000001">
    <property type="protein sequence ID" value="CAJ2629860.1"/>
    <property type="molecule type" value="Genomic_DNA"/>
</dbReference>
<keyword evidence="2" id="KW-1185">Reference proteome</keyword>
<evidence type="ECO:0000313" key="1">
    <source>
        <dbReference type="EMBL" id="CAJ2629860.1"/>
    </source>
</evidence>
<accession>A0ACB0ICM1</accession>
<dbReference type="Proteomes" id="UP001177021">
    <property type="component" value="Unassembled WGS sequence"/>
</dbReference>
<name>A0ACB0ICM1_TRIPR</name>
<evidence type="ECO:0000313" key="2">
    <source>
        <dbReference type="Proteomes" id="UP001177021"/>
    </source>
</evidence>
<protein>
    <submittedName>
        <fullName evidence="1">Uncharacterized protein</fullName>
    </submittedName>
</protein>
<proteinExistence type="predicted"/>